<keyword evidence="4 5" id="KW-0472">Membrane</keyword>
<evidence type="ECO:0000256" key="2">
    <source>
        <dbReference type="ARBA" id="ARBA00022692"/>
    </source>
</evidence>
<evidence type="ECO:0000256" key="5">
    <source>
        <dbReference type="SAM" id="Phobius"/>
    </source>
</evidence>
<evidence type="ECO:0000256" key="4">
    <source>
        <dbReference type="ARBA" id="ARBA00023136"/>
    </source>
</evidence>
<evidence type="ECO:0000256" key="1">
    <source>
        <dbReference type="ARBA" id="ARBA00004141"/>
    </source>
</evidence>
<dbReference type="EMBL" id="CAJVCH010399120">
    <property type="protein sequence ID" value="CAG7817636.1"/>
    <property type="molecule type" value="Genomic_DNA"/>
</dbReference>
<gene>
    <name evidence="6" type="ORF">AFUS01_LOCUS28190</name>
</gene>
<keyword evidence="2 5" id="KW-0812">Transmembrane</keyword>
<organism evidence="6 7">
    <name type="scientific">Allacma fusca</name>
    <dbReference type="NCBI Taxonomy" id="39272"/>
    <lineage>
        <taxon>Eukaryota</taxon>
        <taxon>Metazoa</taxon>
        <taxon>Ecdysozoa</taxon>
        <taxon>Arthropoda</taxon>
        <taxon>Hexapoda</taxon>
        <taxon>Collembola</taxon>
        <taxon>Symphypleona</taxon>
        <taxon>Sminthuridae</taxon>
        <taxon>Allacma</taxon>
    </lineage>
</organism>
<dbReference type="Pfam" id="PF00083">
    <property type="entry name" value="Sugar_tr"/>
    <property type="match status" value="1"/>
</dbReference>
<dbReference type="AlphaFoldDB" id="A0A8J2KGR2"/>
<dbReference type="OrthoDB" id="2261376at2759"/>
<dbReference type="InterPro" id="IPR005828">
    <property type="entry name" value="MFS_sugar_transport-like"/>
</dbReference>
<evidence type="ECO:0000256" key="3">
    <source>
        <dbReference type="ARBA" id="ARBA00022989"/>
    </source>
</evidence>
<feature type="transmembrane region" description="Helical" evidence="5">
    <location>
        <begin position="105"/>
        <end position="122"/>
    </location>
</feature>
<comment type="subcellular location">
    <subcellularLocation>
        <location evidence="1">Membrane</location>
        <topology evidence="1">Multi-pass membrane protein</topology>
    </subcellularLocation>
</comment>
<feature type="non-terminal residue" evidence="6">
    <location>
        <position position="1"/>
    </location>
</feature>
<comment type="caution">
    <text evidence="6">The sequence shown here is derived from an EMBL/GenBank/DDBJ whole genome shotgun (WGS) entry which is preliminary data.</text>
</comment>
<feature type="transmembrane region" description="Helical" evidence="5">
    <location>
        <begin position="134"/>
        <end position="154"/>
    </location>
</feature>
<proteinExistence type="predicted"/>
<reference evidence="6" key="1">
    <citation type="submission" date="2021-06" db="EMBL/GenBank/DDBJ databases">
        <authorList>
            <person name="Hodson N. C."/>
            <person name="Mongue J. A."/>
            <person name="Jaron S. K."/>
        </authorList>
    </citation>
    <scope>NUCLEOTIDE SEQUENCE</scope>
</reference>
<feature type="transmembrane region" description="Helical" evidence="5">
    <location>
        <begin position="12"/>
        <end position="34"/>
    </location>
</feature>
<evidence type="ECO:0000313" key="7">
    <source>
        <dbReference type="Proteomes" id="UP000708208"/>
    </source>
</evidence>
<keyword evidence="7" id="KW-1185">Reference proteome</keyword>
<dbReference type="GO" id="GO:0022857">
    <property type="term" value="F:transmembrane transporter activity"/>
    <property type="evidence" value="ECO:0007669"/>
    <property type="project" value="InterPro"/>
</dbReference>
<protein>
    <submittedName>
        <fullName evidence="6">Uncharacterized protein</fullName>
    </submittedName>
</protein>
<name>A0A8J2KGR2_9HEXA</name>
<dbReference type="PANTHER" id="PTHR24064">
    <property type="entry name" value="SOLUTE CARRIER FAMILY 22 MEMBER"/>
    <property type="match status" value="1"/>
</dbReference>
<dbReference type="Proteomes" id="UP000708208">
    <property type="component" value="Unassembled WGS sequence"/>
</dbReference>
<accession>A0A8J2KGR2</accession>
<sequence>MLLALLAYLIPSWRYLTCAPCTICIFVLFFYPFVPETPRWLLCKERTAEAEESLNFIAKMNGKPPLETAVVEALQKSVLKERTSESKSSGCSWEIYKNAELRSRIVLFAFGWYTVSFVYYSMSFNTKNLSGNPYLNVLYMGLVDLAAFPSGVLFNNWLGRRKTYA</sequence>
<keyword evidence="3 5" id="KW-1133">Transmembrane helix</keyword>
<evidence type="ECO:0000313" key="6">
    <source>
        <dbReference type="EMBL" id="CAG7817636.1"/>
    </source>
</evidence>
<dbReference type="GO" id="GO:0016020">
    <property type="term" value="C:membrane"/>
    <property type="evidence" value="ECO:0007669"/>
    <property type="project" value="UniProtKB-SubCell"/>
</dbReference>